<evidence type="ECO:0000256" key="2">
    <source>
        <dbReference type="SAM" id="SignalP"/>
    </source>
</evidence>
<dbReference type="EMBL" id="SGWQ01000002">
    <property type="protein sequence ID" value="RZS43486.1"/>
    <property type="molecule type" value="Genomic_DNA"/>
</dbReference>
<dbReference type="OrthoDB" id="128043at2"/>
<keyword evidence="4" id="KW-1185">Reference proteome</keyword>
<evidence type="ECO:0008006" key="5">
    <source>
        <dbReference type="Google" id="ProtNLM"/>
    </source>
</evidence>
<dbReference type="RefSeq" id="WP_130343321.1">
    <property type="nucleotide sequence ID" value="NZ_SGWQ01000002.1"/>
</dbReference>
<gene>
    <name evidence="3" type="ORF">EV193_102466</name>
</gene>
<feature type="region of interest" description="Disordered" evidence="1">
    <location>
        <begin position="295"/>
        <end position="323"/>
    </location>
</feature>
<evidence type="ECO:0000256" key="1">
    <source>
        <dbReference type="SAM" id="MobiDB-lite"/>
    </source>
</evidence>
<evidence type="ECO:0000313" key="3">
    <source>
        <dbReference type="EMBL" id="RZS43486.1"/>
    </source>
</evidence>
<organism evidence="3 4">
    <name type="scientific">Herbihabitans rhizosphaerae</name>
    <dbReference type="NCBI Taxonomy" id="1872711"/>
    <lineage>
        <taxon>Bacteria</taxon>
        <taxon>Bacillati</taxon>
        <taxon>Actinomycetota</taxon>
        <taxon>Actinomycetes</taxon>
        <taxon>Pseudonocardiales</taxon>
        <taxon>Pseudonocardiaceae</taxon>
        <taxon>Herbihabitans</taxon>
    </lineage>
</organism>
<dbReference type="Proteomes" id="UP000294257">
    <property type="component" value="Unassembled WGS sequence"/>
</dbReference>
<proteinExistence type="predicted"/>
<reference evidence="3 4" key="1">
    <citation type="submission" date="2019-02" db="EMBL/GenBank/DDBJ databases">
        <title>Genomic Encyclopedia of Type Strains, Phase IV (KMG-IV): sequencing the most valuable type-strain genomes for metagenomic binning, comparative biology and taxonomic classification.</title>
        <authorList>
            <person name="Goeker M."/>
        </authorList>
    </citation>
    <scope>NUCLEOTIDE SEQUENCE [LARGE SCALE GENOMIC DNA]</scope>
    <source>
        <strain evidence="3 4">DSM 101727</strain>
    </source>
</reference>
<keyword evidence="2" id="KW-0732">Signal</keyword>
<name>A0A4Q7L2Y3_9PSEU</name>
<feature type="chain" id="PRO_5038575007" description="Secreted protein" evidence="2">
    <location>
        <begin position="24"/>
        <end position="323"/>
    </location>
</feature>
<accession>A0A4Q7L2Y3</accession>
<dbReference type="AlphaFoldDB" id="A0A4Q7L2Y3"/>
<protein>
    <recommendedName>
        <fullName evidence="5">Secreted protein</fullName>
    </recommendedName>
</protein>
<feature type="region of interest" description="Disordered" evidence="1">
    <location>
        <begin position="39"/>
        <end position="58"/>
    </location>
</feature>
<sequence>MRTAVKLSAFGAALALIGGGGWAVGSAVGPVAEEQPVAAEHGHGGVPPAPGATPAAETLPTGLASTRGGYTFTPVQTTLAAGPAVEFSFRITGPDGRPVTAFDLNHEKRMHLIVVRRDTSGYQHVHPKMAPDGTWTAWLDLPRAGSYRAFADFVPTGGAPATLGMDLVVPGDLRPVSYPQSRVAEVNGYTVRLDGDLVPGRSSKATLHVSRAGVPVTDLRPYLGAYGHLVALRVGDLAYLHVHPDGEPGDGKTPPGPTVAFDVEVPSAGEYRLFLEFEHAHQVHTAEFTVATGGAVSQTTPPAPTQPAPTQGGHTHAPGEGHG</sequence>
<evidence type="ECO:0000313" key="4">
    <source>
        <dbReference type="Proteomes" id="UP000294257"/>
    </source>
</evidence>
<comment type="caution">
    <text evidence="3">The sequence shown here is derived from an EMBL/GenBank/DDBJ whole genome shotgun (WGS) entry which is preliminary data.</text>
</comment>
<feature type="signal peptide" evidence="2">
    <location>
        <begin position="1"/>
        <end position="23"/>
    </location>
</feature>